<dbReference type="InterPro" id="IPR001188">
    <property type="entry name" value="Sperm_putr-bd"/>
</dbReference>
<accession>A0ABV6G3P5</accession>
<dbReference type="RefSeq" id="WP_019951862.1">
    <property type="nucleotide sequence ID" value="NZ_JBHLVX010000040.1"/>
</dbReference>
<keyword evidence="3 6" id="KW-0732">Signal</keyword>
<organism evidence="7 8">
    <name type="scientific">Kushneria aurantia</name>
    <dbReference type="NCBI Taxonomy" id="504092"/>
    <lineage>
        <taxon>Bacteria</taxon>
        <taxon>Pseudomonadati</taxon>
        <taxon>Pseudomonadota</taxon>
        <taxon>Gammaproteobacteria</taxon>
        <taxon>Oceanospirillales</taxon>
        <taxon>Halomonadaceae</taxon>
        <taxon>Kushneria</taxon>
    </lineage>
</organism>
<name>A0ABV6G3P5_9GAMM</name>
<keyword evidence="4 5" id="KW-0574">Periplasm</keyword>
<dbReference type="Gene3D" id="3.40.190.10">
    <property type="entry name" value="Periplasmic binding protein-like II"/>
    <property type="match status" value="2"/>
</dbReference>
<dbReference type="Proteomes" id="UP001589814">
    <property type="component" value="Unassembled WGS sequence"/>
</dbReference>
<dbReference type="PANTHER" id="PTHR30222:SF17">
    <property type="entry name" value="SPERMIDINE_PUTRESCINE-BINDING PERIPLASMIC PROTEIN"/>
    <property type="match status" value="1"/>
</dbReference>
<proteinExistence type="inferred from homology"/>
<comment type="subcellular location">
    <subcellularLocation>
        <location evidence="1 5">Periplasm</location>
    </subcellularLocation>
</comment>
<feature type="signal peptide" evidence="6">
    <location>
        <begin position="1"/>
        <end position="25"/>
    </location>
</feature>
<evidence type="ECO:0000313" key="7">
    <source>
        <dbReference type="EMBL" id="MFC0268278.1"/>
    </source>
</evidence>
<dbReference type="PIRSF" id="PIRSF019574">
    <property type="entry name" value="Periplasmic_polyamine_BP"/>
    <property type="match status" value="1"/>
</dbReference>
<reference evidence="7 8" key="1">
    <citation type="submission" date="2024-09" db="EMBL/GenBank/DDBJ databases">
        <authorList>
            <person name="Sun Q."/>
            <person name="Mori K."/>
        </authorList>
    </citation>
    <scope>NUCLEOTIDE SEQUENCE [LARGE SCALE GENOMIC DNA]</scope>
    <source>
        <strain evidence="7 8">CCM 7415</strain>
    </source>
</reference>
<evidence type="ECO:0000256" key="5">
    <source>
        <dbReference type="PIRNR" id="PIRNR019574"/>
    </source>
</evidence>
<gene>
    <name evidence="7" type="ORF">ACFFHW_09845</name>
</gene>
<evidence type="ECO:0000256" key="6">
    <source>
        <dbReference type="SAM" id="SignalP"/>
    </source>
</evidence>
<evidence type="ECO:0000313" key="8">
    <source>
        <dbReference type="Proteomes" id="UP001589814"/>
    </source>
</evidence>
<evidence type="ECO:0000256" key="2">
    <source>
        <dbReference type="ARBA" id="ARBA00022448"/>
    </source>
</evidence>
<protein>
    <recommendedName>
        <fullName evidence="5">Putrescine-binding periplasmic protein</fullName>
    </recommendedName>
</protein>
<feature type="chain" id="PRO_5045965795" description="Putrescine-binding periplasmic protein" evidence="6">
    <location>
        <begin position="26"/>
        <end position="355"/>
    </location>
</feature>
<keyword evidence="2 5" id="KW-0813">Transport</keyword>
<evidence type="ECO:0000256" key="1">
    <source>
        <dbReference type="ARBA" id="ARBA00004418"/>
    </source>
</evidence>
<comment type="similarity">
    <text evidence="5">Belongs to the bacterial solute-binding protein PotD/PotF family.</text>
</comment>
<dbReference type="EMBL" id="JBHLVX010000040">
    <property type="protein sequence ID" value="MFC0268278.1"/>
    <property type="molecule type" value="Genomic_DNA"/>
</dbReference>
<dbReference type="Pfam" id="PF13416">
    <property type="entry name" value="SBP_bac_8"/>
    <property type="match status" value="1"/>
</dbReference>
<keyword evidence="8" id="KW-1185">Reference proteome</keyword>
<dbReference type="InterPro" id="IPR006059">
    <property type="entry name" value="SBP"/>
</dbReference>
<evidence type="ECO:0000256" key="3">
    <source>
        <dbReference type="ARBA" id="ARBA00022729"/>
    </source>
</evidence>
<dbReference type="CDD" id="cd13590">
    <property type="entry name" value="PBP2_PotD_PotF_like"/>
    <property type="match status" value="1"/>
</dbReference>
<dbReference type="PANTHER" id="PTHR30222">
    <property type="entry name" value="SPERMIDINE/PUTRESCINE-BINDING PERIPLASMIC PROTEIN"/>
    <property type="match status" value="1"/>
</dbReference>
<evidence type="ECO:0000256" key="4">
    <source>
        <dbReference type="ARBA" id="ARBA00022764"/>
    </source>
</evidence>
<dbReference type="PRINTS" id="PR00909">
    <property type="entry name" value="SPERMDNBNDNG"/>
</dbReference>
<sequence>MTMRFHRFTLAAATAALMLSGQASAADRLYVFNWTDYMDPAIIEAFEQRYDVEVVQNYYGSLGEMFARLQAGGASQYDVVMPSNYYVPRMIEAGLLQPLDRSQLPNFSNLMARFKNPAFDPGGRYTAAYQWGTTGLIVNTEVFPDAEPSWSLIFDASVNPDHPFAMLGDGQVMFGAACAFQGNPYDCTSQAQMVSAAQLMLATKRRHNFTGFSDSTPVLGQVNRGVNALGVTYNGDYLQYSTDDPEGFANTEFVIPKEGSELWVDSMVIPAGAPHPELAHRFINFILDPEVGAQLSNYTFYSTPNEAALPLLDDALREPPSQPTEEEMARLSFTPTLSGEALSRFQQLWNEVQSR</sequence>
<comment type="caution">
    <text evidence="7">The sequence shown here is derived from an EMBL/GenBank/DDBJ whole genome shotgun (WGS) entry which is preliminary data.</text>
</comment>
<dbReference type="SUPFAM" id="SSF53850">
    <property type="entry name" value="Periplasmic binding protein-like II"/>
    <property type="match status" value="1"/>
</dbReference>
<comment type="function">
    <text evidence="5">Required for the activity of the bacterial periplasmic transport system of putrescine.</text>
</comment>